<dbReference type="CTD" id="6751255"/>
<dbReference type="GeneID" id="6751255"/>
<dbReference type="KEGG" id="tad:TRIADDRAFT_53572"/>
<dbReference type="PANTHER" id="PTHR31915:SF6">
    <property type="entry name" value="SKICH DOMAIN-CONTAINING PROTEIN"/>
    <property type="match status" value="1"/>
</dbReference>
<proteinExistence type="predicted"/>
<gene>
    <name evidence="4" type="ORF">TRIADDRAFT_53572</name>
</gene>
<sequence>MEAKSSLKVDISFTNIQGRYHRGDNIQFDVEGVQESNCNDGDWIGLFKVGWKSEEDCLLRQYVGTDCSNDTHINKYVLPIPQEITTESTYQLCYMNHKNRLVAVSRSFTILPLELDEADNDYDWLDLFNVQGDVVVVSRQNNNETIPTSFEDLIAANMTLESQLSSMKIEKDALDTLLAESKQSVNMLKSQVEQVRADNQAKAQRIDELELEQEKMAINLSSYEDRLTSALDKLSESEQMKGQYSLTVDNASLENQQLKAMITNLQEIIENNTTEIATIKDMLNQSNDDLQNAHVRNDELKDVISHLESLMESSQANDTLVKDSLIGSINILRRKDDHEEAENFDSRTLLDCAQVIELEVKKCTDALTIEKNHNSDFEEIIRILQEESKSYQDEIERLSRELRHKEREEKTCAKNSTMALYVAHEHLEEQHVDAVKKGKALYRRLSDSQTNLKFAVELNTNLKRQVADLYARLDMSKEAYKDKVIECYRLQNEIKIAKDKANMGNQYYPLQDDETMAKRELQAKKEELMKELSTKNAQIQILCETRASSEQEMNLMIQELAACHDSLEQKQSEIDSLKAKMLHSAVH</sequence>
<evidence type="ECO:0000259" key="3">
    <source>
        <dbReference type="Pfam" id="PF17751"/>
    </source>
</evidence>
<dbReference type="InParanoid" id="B3RPK4"/>
<dbReference type="Gene3D" id="2.60.40.2840">
    <property type="match status" value="1"/>
</dbReference>
<keyword evidence="1 2" id="KW-0175">Coiled coil</keyword>
<feature type="coiled-coil region" evidence="2">
    <location>
        <begin position="374"/>
        <end position="415"/>
    </location>
</feature>
<accession>B3RPK4</accession>
<dbReference type="RefSeq" id="XP_002110040.1">
    <property type="nucleotide sequence ID" value="XM_002110004.1"/>
</dbReference>
<evidence type="ECO:0000256" key="1">
    <source>
        <dbReference type="ARBA" id="ARBA00023054"/>
    </source>
</evidence>
<reference evidence="4 5" key="1">
    <citation type="journal article" date="2008" name="Nature">
        <title>The Trichoplax genome and the nature of placozoans.</title>
        <authorList>
            <person name="Srivastava M."/>
            <person name="Begovic E."/>
            <person name="Chapman J."/>
            <person name="Putnam N.H."/>
            <person name="Hellsten U."/>
            <person name="Kawashima T."/>
            <person name="Kuo A."/>
            <person name="Mitros T."/>
            <person name="Salamov A."/>
            <person name="Carpenter M.L."/>
            <person name="Signorovitch A.Y."/>
            <person name="Moreno M.A."/>
            <person name="Kamm K."/>
            <person name="Grimwood J."/>
            <person name="Schmutz J."/>
            <person name="Shapiro H."/>
            <person name="Grigoriev I.V."/>
            <person name="Buss L.W."/>
            <person name="Schierwater B."/>
            <person name="Dellaporta S.L."/>
            <person name="Rokhsar D.S."/>
        </authorList>
    </citation>
    <scope>NUCLEOTIDE SEQUENCE [LARGE SCALE GENOMIC DNA]</scope>
    <source>
        <strain evidence="4 5">Grell-BS-1999</strain>
    </source>
</reference>
<dbReference type="Pfam" id="PF17751">
    <property type="entry name" value="SKICH"/>
    <property type="match status" value="1"/>
</dbReference>
<dbReference type="FunCoup" id="B3RPK4">
    <property type="interactions" value="918"/>
</dbReference>
<feature type="coiled-coil region" evidence="2">
    <location>
        <begin position="511"/>
        <end position="580"/>
    </location>
</feature>
<dbReference type="InterPro" id="IPR051002">
    <property type="entry name" value="UBA_autophagy_assoc_protein"/>
</dbReference>
<feature type="coiled-coil region" evidence="2">
    <location>
        <begin position="178"/>
        <end position="317"/>
    </location>
</feature>
<organism evidence="4 5">
    <name type="scientific">Trichoplax adhaerens</name>
    <name type="common">Trichoplax reptans</name>
    <dbReference type="NCBI Taxonomy" id="10228"/>
    <lineage>
        <taxon>Eukaryota</taxon>
        <taxon>Metazoa</taxon>
        <taxon>Placozoa</taxon>
        <taxon>Uniplacotomia</taxon>
        <taxon>Trichoplacea</taxon>
        <taxon>Trichoplacidae</taxon>
        <taxon>Trichoplax</taxon>
    </lineage>
</organism>
<dbReference type="AlphaFoldDB" id="B3RPK4"/>
<dbReference type="EMBL" id="DS985242">
    <property type="protein sequence ID" value="EDV28206.1"/>
    <property type="molecule type" value="Genomic_DNA"/>
</dbReference>
<dbReference type="PANTHER" id="PTHR31915">
    <property type="entry name" value="SKICH DOMAIN-CONTAINING PROTEIN"/>
    <property type="match status" value="1"/>
</dbReference>
<evidence type="ECO:0000313" key="5">
    <source>
        <dbReference type="Proteomes" id="UP000009022"/>
    </source>
</evidence>
<evidence type="ECO:0000256" key="2">
    <source>
        <dbReference type="SAM" id="Coils"/>
    </source>
</evidence>
<keyword evidence="5" id="KW-1185">Reference proteome</keyword>
<dbReference type="InterPro" id="IPR041611">
    <property type="entry name" value="SKICH"/>
</dbReference>
<feature type="domain" description="SKICH" evidence="3">
    <location>
        <begin position="11"/>
        <end position="110"/>
    </location>
</feature>
<name>B3RPK4_TRIAD</name>
<dbReference type="STRING" id="10228.B3RPK4"/>
<dbReference type="Proteomes" id="UP000009022">
    <property type="component" value="Unassembled WGS sequence"/>
</dbReference>
<evidence type="ECO:0000313" key="4">
    <source>
        <dbReference type="EMBL" id="EDV28206.1"/>
    </source>
</evidence>
<protein>
    <recommendedName>
        <fullName evidence="3">SKICH domain-containing protein</fullName>
    </recommendedName>
</protein>
<dbReference type="HOGENOM" id="CLU_464892_0_0_1"/>